<organism evidence="2 3">
    <name type="scientific">Phormidium tenue FACHB-1050</name>
    <dbReference type="NCBI Taxonomy" id="2692857"/>
    <lineage>
        <taxon>Bacteria</taxon>
        <taxon>Bacillati</taxon>
        <taxon>Cyanobacteriota</taxon>
        <taxon>Cyanophyceae</taxon>
        <taxon>Oscillatoriophycideae</taxon>
        <taxon>Oscillatoriales</taxon>
        <taxon>Oscillatoriaceae</taxon>
        <taxon>Phormidium</taxon>
    </lineage>
</organism>
<feature type="chain" id="PRO_5046895796" evidence="1">
    <location>
        <begin position="41"/>
        <end position="204"/>
    </location>
</feature>
<keyword evidence="3" id="KW-1185">Reference proteome</keyword>
<evidence type="ECO:0000313" key="2">
    <source>
        <dbReference type="EMBL" id="MBD2315833.1"/>
    </source>
</evidence>
<dbReference type="InterPro" id="IPR011990">
    <property type="entry name" value="TPR-like_helical_dom_sf"/>
</dbReference>
<gene>
    <name evidence="2" type="ORF">H6G05_03095</name>
</gene>
<reference evidence="2 3" key="1">
    <citation type="journal article" date="2020" name="ISME J.">
        <title>Comparative genomics reveals insights into cyanobacterial evolution and habitat adaptation.</title>
        <authorList>
            <person name="Chen M.Y."/>
            <person name="Teng W.K."/>
            <person name="Zhao L."/>
            <person name="Hu C.X."/>
            <person name="Zhou Y.K."/>
            <person name="Han B.P."/>
            <person name="Song L.R."/>
            <person name="Shu W.S."/>
        </authorList>
    </citation>
    <scope>NUCLEOTIDE SEQUENCE [LARGE SCALE GENOMIC DNA]</scope>
    <source>
        <strain evidence="2 3">FACHB-1050</strain>
    </source>
</reference>
<sequence>MSTSFAKPRPFQFAFPAAVASLISAALLSLGAIAPNSASAEQLLAQSVASPQAQPVEPTKPNSLESSVFSISGGQRLMSESMTAISQQNYDQAVTKLQDARQVFNQLSNFYQELTTSFSGIDNRISDSHRRKALQTAQLRDEATYQLAVVYRAKNQPELAVPLLIQLIRSQAPTRDLGSQAYQQLFELGFVDAAFVRPNAAAPK</sequence>
<evidence type="ECO:0000256" key="1">
    <source>
        <dbReference type="SAM" id="SignalP"/>
    </source>
</evidence>
<accession>A0ABR8C537</accession>
<dbReference type="Gene3D" id="1.25.40.10">
    <property type="entry name" value="Tetratricopeptide repeat domain"/>
    <property type="match status" value="1"/>
</dbReference>
<name>A0ABR8C537_9CYAN</name>
<protein>
    <submittedName>
        <fullName evidence="2">Uncharacterized protein</fullName>
    </submittedName>
</protein>
<dbReference type="EMBL" id="JACJQY010000003">
    <property type="protein sequence ID" value="MBD2315833.1"/>
    <property type="molecule type" value="Genomic_DNA"/>
</dbReference>
<dbReference type="RefSeq" id="WP_190576213.1">
    <property type="nucleotide sequence ID" value="NZ_CAWPQU010000023.1"/>
</dbReference>
<dbReference type="Proteomes" id="UP000618445">
    <property type="component" value="Unassembled WGS sequence"/>
</dbReference>
<keyword evidence="1" id="KW-0732">Signal</keyword>
<evidence type="ECO:0000313" key="3">
    <source>
        <dbReference type="Proteomes" id="UP000618445"/>
    </source>
</evidence>
<proteinExistence type="predicted"/>
<comment type="caution">
    <text evidence="2">The sequence shown here is derived from an EMBL/GenBank/DDBJ whole genome shotgun (WGS) entry which is preliminary data.</text>
</comment>
<feature type="signal peptide" evidence="1">
    <location>
        <begin position="1"/>
        <end position="40"/>
    </location>
</feature>